<dbReference type="GO" id="GO:0050660">
    <property type="term" value="F:flavin adenine dinucleotide binding"/>
    <property type="evidence" value="ECO:0007669"/>
    <property type="project" value="InterPro"/>
</dbReference>
<name>A0A9P5HMY8_9HYPO</name>
<dbReference type="Pfam" id="PF13450">
    <property type="entry name" value="NAD_binding_8"/>
    <property type="match status" value="1"/>
</dbReference>
<dbReference type="InterPro" id="IPR020946">
    <property type="entry name" value="Flavin_mOase-like"/>
</dbReference>
<organism evidence="5 6">
    <name type="scientific">Cylindrodendrum hubeiense</name>
    <dbReference type="NCBI Taxonomy" id="595255"/>
    <lineage>
        <taxon>Eukaryota</taxon>
        <taxon>Fungi</taxon>
        <taxon>Dikarya</taxon>
        <taxon>Ascomycota</taxon>
        <taxon>Pezizomycotina</taxon>
        <taxon>Sordariomycetes</taxon>
        <taxon>Hypocreomycetidae</taxon>
        <taxon>Hypocreales</taxon>
        <taxon>Nectriaceae</taxon>
        <taxon>Cylindrodendrum</taxon>
    </lineage>
</organism>
<keyword evidence="3" id="KW-0274">FAD</keyword>
<evidence type="ECO:0000313" key="6">
    <source>
        <dbReference type="Proteomes" id="UP000722485"/>
    </source>
</evidence>
<dbReference type="InterPro" id="IPR036188">
    <property type="entry name" value="FAD/NAD-bd_sf"/>
</dbReference>
<dbReference type="Gene3D" id="3.50.50.60">
    <property type="entry name" value="FAD/NAD(P)-binding domain"/>
    <property type="match status" value="2"/>
</dbReference>
<proteinExistence type="inferred from homology"/>
<keyword evidence="2" id="KW-0285">Flavoprotein</keyword>
<dbReference type="InterPro" id="IPR051209">
    <property type="entry name" value="FAD-bind_Monooxygenase_sf"/>
</dbReference>
<evidence type="ECO:0000313" key="5">
    <source>
        <dbReference type="EMBL" id="KAF7554982.1"/>
    </source>
</evidence>
<sequence>MPSSTKHTASTNGHASKYEIEDLYHSEIKKPMKMICVGSGMSGMYLAFRILKRMQSFDLTIYEKNPDVGGTYPGCACDIPAHLYNFYDKNGLSRFAKLSHRWEVEVEDLQSGCVKTDKCDILVNATGFLNKWKWPEIEGIDTFTQPKVHSAAWNDSIEFEDKVIGVIGTGSSAIQIIPQMQKIAKQLKVFMRSPTWITPAIGGKTSSQFRGEDSDANMGHEQFTFSEELKQRFRADPDYHLRFRKRIEAEVNWMADIFTVGTDMQKEVQETMTEQMKRRIGEENAELAEKLIPSWPPGCRRLTPGDQYLESLVKPNVETVFGSIQKIDDKSVFMADGSRHELDVLVKLLILLP</sequence>
<evidence type="ECO:0000256" key="3">
    <source>
        <dbReference type="ARBA" id="ARBA00022827"/>
    </source>
</evidence>
<dbReference type="OrthoDB" id="74360at2759"/>
<dbReference type="Proteomes" id="UP000722485">
    <property type="component" value="Unassembled WGS sequence"/>
</dbReference>
<dbReference type="PANTHER" id="PTHR42877:SF8">
    <property type="entry name" value="MONOOXYGENASE"/>
    <property type="match status" value="1"/>
</dbReference>
<dbReference type="AlphaFoldDB" id="A0A9P5HMY8"/>
<comment type="caution">
    <text evidence="5">The sequence shown here is derived from an EMBL/GenBank/DDBJ whole genome shotgun (WGS) entry which is preliminary data.</text>
</comment>
<keyword evidence="6" id="KW-1185">Reference proteome</keyword>
<dbReference type="GO" id="GO:0004499">
    <property type="term" value="F:N,N-dimethylaniline monooxygenase activity"/>
    <property type="evidence" value="ECO:0007669"/>
    <property type="project" value="InterPro"/>
</dbReference>
<protein>
    <submittedName>
        <fullName evidence="5">Uncharacterized protein</fullName>
    </submittedName>
</protein>
<evidence type="ECO:0000256" key="2">
    <source>
        <dbReference type="ARBA" id="ARBA00022630"/>
    </source>
</evidence>
<dbReference type="PANTHER" id="PTHR42877">
    <property type="entry name" value="L-ORNITHINE N(5)-MONOOXYGENASE-RELATED"/>
    <property type="match status" value="1"/>
</dbReference>
<dbReference type="GO" id="GO:0050661">
    <property type="term" value="F:NADP binding"/>
    <property type="evidence" value="ECO:0007669"/>
    <property type="project" value="InterPro"/>
</dbReference>
<dbReference type="Pfam" id="PF00743">
    <property type="entry name" value="FMO-like"/>
    <property type="match status" value="1"/>
</dbReference>
<dbReference type="SUPFAM" id="SSF51905">
    <property type="entry name" value="FAD/NAD(P)-binding domain"/>
    <property type="match status" value="1"/>
</dbReference>
<evidence type="ECO:0000256" key="1">
    <source>
        <dbReference type="ARBA" id="ARBA00010139"/>
    </source>
</evidence>
<keyword evidence="4" id="KW-0560">Oxidoreductase</keyword>
<dbReference type="EMBL" id="JAANBB010000025">
    <property type="protein sequence ID" value="KAF7554982.1"/>
    <property type="molecule type" value="Genomic_DNA"/>
</dbReference>
<evidence type="ECO:0000256" key="4">
    <source>
        <dbReference type="ARBA" id="ARBA00023002"/>
    </source>
</evidence>
<comment type="similarity">
    <text evidence="1">Belongs to the FAD-binding monooxygenase family.</text>
</comment>
<reference evidence="5" key="1">
    <citation type="submission" date="2020-03" db="EMBL/GenBank/DDBJ databases">
        <title>Draft Genome Sequence of Cylindrodendrum hubeiense.</title>
        <authorList>
            <person name="Buettner E."/>
            <person name="Kellner H."/>
        </authorList>
    </citation>
    <scope>NUCLEOTIDE SEQUENCE</scope>
    <source>
        <strain evidence="5">IHI 201604</strain>
    </source>
</reference>
<gene>
    <name evidence="5" type="ORF">G7Z17_g2508</name>
</gene>
<accession>A0A9P5HMY8</accession>
<dbReference type="PRINTS" id="PR00419">
    <property type="entry name" value="ADXRDTASE"/>
</dbReference>